<comment type="caution">
    <text evidence="9">The sequence shown here is derived from an EMBL/GenBank/DDBJ whole genome shotgun (WGS) entry which is preliminary data.</text>
</comment>
<dbReference type="SUPFAM" id="SSF143081">
    <property type="entry name" value="BB1717-like"/>
    <property type="match status" value="1"/>
</dbReference>
<dbReference type="Proteomes" id="UP000809621">
    <property type="component" value="Unassembled WGS sequence"/>
</dbReference>
<evidence type="ECO:0000256" key="1">
    <source>
        <dbReference type="ARBA" id="ARBA00008136"/>
    </source>
</evidence>
<proteinExistence type="inferred from homology"/>
<dbReference type="PANTHER" id="PTHR13604:SF0">
    <property type="entry name" value="ABASIC SITE PROCESSING PROTEIN HMCES"/>
    <property type="match status" value="1"/>
</dbReference>
<evidence type="ECO:0000256" key="7">
    <source>
        <dbReference type="ARBA" id="ARBA00023239"/>
    </source>
</evidence>
<sequence length="198" mass="21929">MCGRLNIIADPLAQLVSETLGIEFWTTTNHDVRPTQSLSVVSASSNHSFEQTALGWGVQPAWSSKLLINAKSETVASKSTFKYGFAHSPVVVPCSGWYEWSTQQGVKQKFLFEGQSPVLYMAGVVVDGNVVTLTRSPTEQCSHYHHRMPLILHHDQITPWVLGTIDERAHLLNVLPDEEFIISNAEPPAKPSAQMSLF</sequence>
<keyword evidence="2 8" id="KW-0645">Protease</keyword>
<name>A0ABS2HD67_9VIBR</name>
<dbReference type="EC" id="3.4.-.-" evidence="8"/>
<reference evidence="9 10" key="1">
    <citation type="submission" date="2021-02" db="EMBL/GenBank/DDBJ databases">
        <authorList>
            <person name="Park J.-S."/>
        </authorList>
    </citation>
    <scope>NUCLEOTIDE SEQUENCE [LARGE SCALE GENOMIC DNA]</scope>
    <source>
        <strain evidence="9 10">188UL20-2</strain>
    </source>
</reference>
<evidence type="ECO:0000313" key="9">
    <source>
        <dbReference type="EMBL" id="MBM7034939.1"/>
    </source>
</evidence>
<dbReference type="InterPro" id="IPR003738">
    <property type="entry name" value="SRAP"/>
</dbReference>
<evidence type="ECO:0000256" key="3">
    <source>
        <dbReference type="ARBA" id="ARBA00022763"/>
    </source>
</evidence>
<dbReference type="InterPro" id="IPR036590">
    <property type="entry name" value="SRAP-like"/>
</dbReference>
<evidence type="ECO:0000256" key="8">
    <source>
        <dbReference type="RuleBase" id="RU364100"/>
    </source>
</evidence>
<keyword evidence="10" id="KW-1185">Reference proteome</keyword>
<dbReference type="EMBL" id="JAFEUM010000001">
    <property type="protein sequence ID" value="MBM7034939.1"/>
    <property type="molecule type" value="Genomic_DNA"/>
</dbReference>
<evidence type="ECO:0000256" key="6">
    <source>
        <dbReference type="ARBA" id="ARBA00023125"/>
    </source>
</evidence>
<keyword evidence="4 8" id="KW-0378">Hydrolase</keyword>
<keyword evidence="7" id="KW-0456">Lyase</keyword>
<evidence type="ECO:0000313" key="10">
    <source>
        <dbReference type="Proteomes" id="UP000809621"/>
    </source>
</evidence>
<protein>
    <recommendedName>
        <fullName evidence="8">Abasic site processing protein</fullName>
        <ecNumber evidence="8">3.4.-.-</ecNumber>
    </recommendedName>
</protein>
<evidence type="ECO:0000256" key="5">
    <source>
        <dbReference type="ARBA" id="ARBA00023124"/>
    </source>
</evidence>
<keyword evidence="6" id="KW-0238">DNA-binding</keyword>
<comment type="similarity">
    <text evidence="1 8">Belongs to the SOS response-associated peptidase family.</text>
</comment>
<evidence type="ECO:0000256" key="4">
    <source>
        <dbReference type="ARBA" id="ARBA00022801"/>
    </source>
</evidence>
<keyword evidence="5" id="KW-0190">Covalent protein-DNA linkage</keyword>
<organism evidence="9 10">
    <name type="scientific">Vibrio ulleungensis</name>
    <dbReference type="NCBI Taxonomy" id="2807619"/>
    <lineage>
        <taxon>Bacteria</taxon>
        <taxon>Pseudomonadati</taxon>
        <taxon>Pseudomonadota</taxon>
        <taxon>Gammaproteobacteria</taxon>
        <taxon>Vibrionales</taxon>
        <taxon>Vibrionaceae</taxon>
        <taxon>Vibrio</taxon>
    </lineage>
</organism>
<accession>A0ABS2HD67</accession>
<dbReference type="RefSeq" id="WP_205156590.1">
    <property type="nucleotide sequence ID" value="NZ_JAFEUM010000001.1"/>
</dbReference>
<dbReference type="PANTHER" id="PTHR13604">
    <property type="entry name" value="DC12-RELATED"/>
    <property type="match status" value="1"/>
</dbReference>
<dbReference type="Pfam" id="PF02586">
    <property type="entry name" value="SRAP"/>
    <property type="match status" value="1"/>
</dbReference>
<gene>
    <name evidence="9" type="ORF">JQC93_00860</name>
</gene>
<dbReference type="Gene3D" id="3.90.1680.10">
    <property type="entry name" value="SOS response associated peptidase-like"/>
    <property type="match status" value="1"/>
</dbReference>
<keyword evidence="3" id="KW-0227">DNA damage</keyword>
<evidence type="ECO:0000256" key="2">
    <source>
        <dbReference type="ARBA" id="ARBA00022670"/>
    </source>
</evidence>